<feature type="compositionally biased region" description="Low complexity" evidence="1">
    <location>
        <begin position="156"/>
        <end position="178"/>
    </location>
</feature>
<accession>A0A1B2M2D4</accession>
<organism evidence="2 3">
    <name type="scientific">Acinetobacter larvae</name>
    <dbReference type="NCBI Taxonomy" id="1789224"/>
    <lineage>
        <taxon>Bacteria</taxon>
        <taxon>Pseudomonadati</taxon>
        <taxon>Pseudomonadota</taxon>
        <taxon>Gammaproteobacteria</taxon>
        <taxon>Moraxellales</taxon>
        <taxon>Moraxellaceae</taxon>
        <taxon>Acinetobacter</taxon>
    </lineage>
</organism>
<dbReference type="EMBL" id="CP016895">
    <property type="protein sequence ID" value="AOA59347.1"/>
    <property type="molecule type" value="Genomic_DNA"/>
</dbReference>
<evidence type="ECO:0000313" key="2">
    <source>
        <dbReference type="EMBL" id="AOA59347.1"/>
    </source>
</evidence>
<protein>
    <submittedName>
        <fullName evidence="2">Uncharacterized protein</fullName>
    </submittedName>
</protein>
<dbReference type="Proteomes" id="UP000093391">
    <property type="component" value="Chromosome"/>
</dbReference>
<dbReference type="KEGG" id="ala:BFG52_13935"/>
<evidence type="ECO:0000256" key="1">
    <source>
        <dbReference type="SAM" id="MobiDB-lite"/>
    </source>
</evidence>
<feature type="region of interest" description="Disordered" evidence="1">
    <location>
        <begin position="15"/>
        <end position="35"/>
    </location>
</feature>
<reference evidence="2 3" key="1">
    <citation type="submission" date="2016-08" db="EMBL/GenBank/DDBJ databases">
        <authorList>
            <person name="Seilhamer J.J."/>
        </authorList>
    </citation>
    <scope>NUCLEOTIDE SEQUENCE [LARGE SCALE GENOMIC DNA]</scope>
    <source>
        <strain evidence="2 3">BRTC-1</strain>
    </source>
</reference>
<feature type="compositionally biased region" description="Low complexity" evidence="1">
    <location>
        <begin position="96"/>
        <end position="129"/>
    </location>
</feature>
<feature type="region of interest" description="Disordered" evidence="1">
    <location>
        <begin position="80"/>
        <end position="216"/>
    </location>
</feature>
<name>A0A1B2M2D4_9GAMM</name>
<dbReference type="AlphaFoldDB" id="A0A1B2M2D4"/>
<gene>
    <name evidence="2" type="ORF">BFG52_13935</name>
</gene>
<sequence>MLCVSSIQLYANTTASVPPVHSAEAEQKTTPPYGDNPNIFKVLAYKTGQKIHKTADQVGEATEQGIEKVKPKVEEAIDAVTGSHSAGKAPIERKSLSQSSSNNTPSTASATVMSPTTPTTSSVTTHTITEQPAEIQRIPQQNSTDTEPAKLDHEQTTPPTQQTDQQPNQQPSNDAPQADTAPASPNAVPTQKPIVHGITEQSDNAKPNNRLEVISL</sequence>
<keyword evidence="3" id="KW-1185">Reference proteome</keyword>
<evidence type="ECO:0000313" key="3">
    <source>
        <dbReference type="Proteomes" id="UP000093391"/>
    </source>
</evidence>
<proteinExistence type="predicted"/>